<comment type="caution">
    <text evidence="1">The sequence shown here is derived from an EMBL/GenBank/DDBJ whole genome shotgun (WGS) entry which is preliminary data.</text>
</comment>
<organism evidence="1 2">
    <name type="scientific">Brachionus plicatilis</name>
    <name type="common">Marine rotifer</name>
    <name type="synonym">Brachionus muelleri</name>
    <dbReference type="NCBI Taxonomy" id="10195"/>
    <lineage>
        <taxon>Eukaryota</taxon>
        <taxon>Metazoa</taxon>
        <taxon>Spiralia</taxon>
        <taxon>Gnathifera</taxon>
        <taxon>Rotifera</taxon>
        <taxon>Eurotatoria</taxon>
        <taxon>Monogononta</taxon>
        <taxon>Pseudotrocha</taxon>
        <taxon>Ploima</taxon>
        <taxon>Brachionidae</taxon>
        <taxon>Brachionus</taxon>
    </lineage>
</organism>
<accession>A0A3M7QAN0</accession>
<keyword evidence="2" id="KW-1185">Reference proteome</keyword>
<dbReference type="EMBL" id="REGN01006709">
    <property type="protein sequence ID" value="RNA08527.1"/>
    <property type="molecule type" value="Genomic_DNA"/>
</dbReference>
<dbReference type="Proteomes" id="UP000276133">
    <property type="component" value="Unassembled WGS sequence"/>
</dbReference>
<protein>
    <submittedName>
        <fullName evidence="1">Uncharacterized protein</fullName>
    </submittedName>
</protein>
<reference evidence="1 2" key="1">
    <citation type="journal article" date="2018" name="Sci. Rep.">
        <title>Genomic signatures of local adaptation to the degree of environmental predictability in rotifers.</title>
        <authorList>
            <person name="Franch-Gras L."/>
            <person name="Hahn C."/>
            <person name="Garcia-Roger E.M."/>
            <person name="Carmona M.J."/>
            <person name="Serra M."/>
            <person name="Gomez A."/>
        </authorList>
    </citation>
    <scope>NUCLEOTIDE SEQUENCE [LARGE SCALE GENOMIC DNA]</scope>
    <source>
        <strain evidence="1">HYR1</strain>
    </source>
</reference>
<proteinExistence type="predicted"/>
<sequence length="177" mass="21041">MIERFQVHSSMSVCSNRKQIKIIIKKHYTNYLSLSCEFDKQNKKDKINFKTAIFIEHYKLYKILNWGKIKCTNYRPFLIQYFMLVSVQADSKRAKIFLNRERDRINRSNFGGRTLALRLNDLFAVPDRLIKNDSRNLSYNLRNSAKLIEPMAKTNSVDFDKGTSLLINLEIWLNFKF</sequence>
<evidence type="ECO:0000313" key="2">
    <source>
        <dbReference type="Proteomes" id="UP000276133"/>
    </source>
</evidence>
<dbReference type="AlphaFoldDB" id="A0A3M7QAN0"/>
<evidence type="ECO:0000313" key="1">
    <source>
        <dbReference type="EMBL" id="RNA08527.1"/>
    </source>
</evidence>
<gene>
    <name evidence="1" type="ORF">BpHYR1_024322</name>
</gene>
<name>A0A3M7QAN0_BRAPC</name>